<keyword evidence="3" id="KW-1185">Reference proteome</keyword>
<accession>A0ABN7E8V1</accession>
<dbReference type="PANTHER" id="PTHR33220:SF5">
    <property type="entry name" value="RRNA INTRON-ENCODED HOMING ENDONUCLEASE"/>
    <property type="match status" value="1"/>
</dbReference>
<evidence type="ECO:0000313" key="2">
    <source>
        <dbReference type="EMBL" id="CAA6674300.1"/>
    </source>
</evidence>
<feature type="compositionally biased region" description="Pro residues" evidence="1">
    <location>
        <begin position="115"/>
        <end position="129"/>
    </location>
</feature>
<reference evidence="3" key="1">
    <citation type="journal article" date="2020" name="Sci. Rep.">
        <title>Chromosome-scale genome assembly for the duckweed Spirodela intermedia, integrating cytogenetic maps, PacBio and Oxford Nanopore libraries.</title>
        <authorList>
            <person name="Hoang P.T.N."/>
            <person name="Fiebig A."/>
            <person name="Novak P."/>
            <person name="Macas J."/>
            <person name="Cao H.X."/>
            <person name="Stepanenko A."/>
            <person name="Chen G."/>
            <person name="Borisjuk N."/>
            <person name="Scholz U."/>
            <person name="Schubert I."/>
        </authorList>
    </citation>
    <scope>NUCLEOTIDE SEQUENCE [LARGE SCALE GENOMIC DNA]</scope>
</reference>
<organism evidence="2 3">
    <name type="scientific">Spirodela intermedia</name>
    <name type="common">Intermediate duckweed</name>
    <dbReference type="NCBI Taxonomy" id="51605"/>
    <lineage>
        <taxon>Eukaryota</taxon>
        <taxon>Viridiplantae</taxon>
        <taxon>Streptophyta</taxon>
        <taxon>Embryophyta</taxon>
        <taxon>Tracheophyta</taxon>
        <taxon>Spermatophyta</taxon>
        <taxon>Magnoliopsida</taxon>
        <taxon>Liliopsida</taxon>
        <taxon>Araceae</taxon>
        <taxon>Lemnoideae</taxon>
        <taxon>Spirodela</taxon>
    </lineage>
</organism>
<evidence type="ECO:0000256" key="1">
    <source>
        <dbReference type="SAM" id="MobiDB-lite"/>
    </source>
</evidence>
<evidence type="ECO:0000313" key="3">
    <source>
        <dbReference type="Proteomes" id="UP001189122"/>
    </source>
</evidence>
<protein>
    <submittedName>
        <fullName evidence="2">Uncharacterized protein</fullName>
    </submittedName>
</protein>
<sequence>MKNAAKCDTWCELQNPANHQIFERKLRPRLSGRGHTCLGVTPQRGREGHLSIATAAIIPAGPCCHSPLPLSAVCRHQLSPSSSLPPSAHRSVIVCLHHSTPLPLTLPSPLLPPALPPSPPVPPFPPLPSPVGESRLSL</sequence>
<feature type="region of interest" description="Disordered" evidence="1">
    <location>
        <begin position="115"/>
        <end position="138"/>
    </location>
</feature>
<dbReference type="EMBL" id="CACRZD030000097">
    <property type="protein sequence ID" value="CAA6674300.1"/>
    <property type="molecule type" value="Genomic_DNA"/>
</dbReference>
<gene>
    <name evidence="2" type="ORF">SI7747_UN020658</name>
</gene>
<name>A0ABN7E8V1_SPIIN</name>
<comment type="caution">
    <text evidence="2">The sequence shown here is derived from an EMBL/GenBank/DDBJ whole genome shotgun (WGS) entry which is preliminary data.</text>
</comment>
<dbReference type="PANTHER" id="PTHR33220">
    <property type="entry name" value="BNAA09G04420D PROTEIN"/>
    <property type="match status" value="1"/>
</dbReference>
<proteinExistence type="predicted"/>
<dbReference type="Proteomes" id="UP001189122">
    <property type="component" value="Unassembled WGS sequence"/>
</dbReference>